<evidence type="ECO:0000256" key="4">
    <source>
        <dbReference type="ARBA" id="ARBA00023136"/>
    </source>
</evidence>
<name>A0ABI7X6U2_FELCA</name>
<evidence type="ECO:0000256" key="6">
    <source>
        <dbReference type="SAM" id="MobiDB-lite"/>
    </source>
</evidence>
<dbReference type="PANTHER" id="PTHR17615:SF6">
    <property type="entry name" value="PROTEIN ENTREP2"/>
    <property type="match status" value="1"/>
</dbReference>
<accession>A0ABI7X6U2</accession>
<feature type="transmembrane region" description="Helical" evidence="7">
    <location>
        <begin position="484"/>
        <end position="505"/>
    </location>
</feature>
<evidence type="ECO:0000313" key="8">
    <source>
        <dbReference type="Ensembl" id="ENSFCTP00005018240.1"/>
    </source>
</evidence>
<feature type="transmembrane region" description="Helical" evidence="7">
    <location>
        <begin position="370"/>
        <end position="392"/>
    </location>
</feature>
<feature type="compositionally biased region" description="Low complexity" evidence="6">
    <location>
        <begin position="156"/>
        <end position="173"/>
    </location>
</feature>
<evidence type="ECO:0000256" key="7">
    <source>
        <dbReference type="SAM" id="Phobius"/>
    </source>
</evidence>
<feature type="region of interest" description="Disordered" evidence="6">
    <location>
        <begin position="55"/>
        <end position="297"/>
    </location>
</feature>
<feature type="compositionally biased region" description="Low complexity" evidence="6">
    <location>
        <begin position="273"/>
        <end position="297"/>
    </location>
</feature>
<feature type="compositionally biased region" description="Polar residues" evidence="6">
    <location>
        <begin position="698"/>
        <end position="719"/>
    </location>
</feature>
<comment type="subcellular location">
    <subcellularLocation>
        <location evidence="1">Membrane</location>
        <topology evidence="1">Multi-pass membrane protein</topology>
    </subcellularLocation>
</comment>
<dbReference type="GeneTree" id="ENSGT00530000063335"/>
<feature type="compositionally biased region" description="Polar residues" evidence="6">
    <location>
        <begin position="638"/>
        <end position="651"/>
    </location>
</feature>
<feature type="transmembrane region" description="Helical" evidence="7">
    <location>
        <begin position="310"/>
        <end position="335"/>
    </location>
</feature>
<dbReference type="InterPro" id="IPR030431">
    <property type="entry name" value="ENTREP1-3"/>
</dbReference>
<dbReference type="Pfam" id="PF04103">
    <property type="entry name" value="CD20"/>
    <property type="match status" value="1"/>
</dbReference>
<reference evidence="8 9" key="1">
    <citation type="submission" date="2021-02" db="EMBL/GenBank/DDBJ databases">
        <title>Safari Cat Assemblies.</title>
        <authorList>
            <person name="Bredemeyer K.R."/>
            <person name="Murphy W.J."/>
        </authorList>
    </citation>
    <scope>NUCLEOTIDE SEQUENCE [LARGE SCALE GENOMIC DNA]</scope>
</reference>
<protein>
    <recommendedName>
        <fullName evidence="10">Family with sequence similarity 189 member A1</fullName>
    </recommendedName>
</protein>
<dbReference type="PANTHER" id="PTHR17615">
    <property type="entry name" value="PROTEIN FAM189A"/>
    <property type="match status" value="1"/>
</dbReference>
<evidence type="ECO:0008006" key="10">
    <source>
        <dbReference type="Google" id="ProtNLM"/>
    </source>
</evidence>
<reference evidence="8" key="2">
    <citation type="submission" date="2025-08" db="UniProtKB">
        <authorList>
            <consortium name="Ensembl"/>
        </authorList>
    </citation>
    <scope>IDENTIFICATION</scope>
    <source>
        <strain evidence="8">breed Abyssinian</strain>
    </source>
</reference>
<evidence type="ECO:0000256" key="3">
    <source>
        <dbReference type="ARBA" id="ARBA00022989"/>
    </source>
</evidence>
<evidence type="ECO:0000256" key="2">
    <source>
        <dbReference type="ARBA" id="ARBA00022692"/>
    </source>
</evidence>
<keyword evidence="3 7" id="KW-1133">Transmembrane helix</keyword>
<dbReference type="Ensembl" id="ENSFCTT00005028019.1">
    <property type="protein sequence ID" value="ENSFCTP00005018240.1"/>
    <property type="gene ID" value="ENSFCTG00005009994.1"/>
</dbReference>
<feature type="region of interest" description="Disordered" evidence="6">
    <location>
        <begin position="745"/>
        <end position="764"/>
    </location>
</feature>
<keyword evidence="9" id="KW-1185">Reference proteome</keyword>
<feature type="compositionally biased region" description="Low complexity" evidence="6">
    <location>
        <begin position="224"/>
        <end position="238"/>
    </location>
</feature>
<evidence type="ECO:0000256" key="5">
    <source>
        <dbReference type="ARBA" id="ARBA00034309"/>
    </source>
</evidence>
<sequence length="843" mass="87590">MPSPPGPSSQTMAWEIAELQKSGILDLGIPHLVGAAARHTWGSALGIHLLSSPRLAARSPPAPPAPAAAESPGPGLGPRLGPCGSGRPSGPGSRGLRVRSRRLLLSTLTRLRSPLPSRAGGESAEARPRGPHLRPPAAGSRSGPPSRPGARRRGSRPGTAEARPRHAAAAAARARARARERAGRAGEGAARRGRRAGGPAERRRRHGRGHGQGQRAPGSPPGPARSRSAAAAAPAARGKAVPSPGATCLGPSVRRGGGGGGGARRGRAGAGRGVRAPGAMPRAGGPRAPRPAALPRSLSRLRECPGRSRIVLALGATQMALGCLIVAVSFAALALTTSARVRHSCPFWAGFSVLLSGLIGVVSWKRPLSLVITFFMLLSAVCVMLNLAGSILSCQNAQLVNSLEGCQLIKFDSVGVCVCCEMQHQSSGCSNLGETLKLNPLQEDCNAVRLTLKLDPLQMAPQPVSMEYNKRGTKWINMVLTQDLLFSVCALNVLSTIVCALATAMCCMQMVSSDVLQMFLPQRAHSSSPACVTPHGTVLHQTLDFDEFIPPLPPPPYYPPEYTCTPTAEAHRGLHLDFAPSPFSTLYDVAINSPGLLYPAELPPPYEAVVGPTATSQLTSVDQPATEPSPGDPDATAGFSTQEPADSSSLLASEGATAPGLSPEGPVGASQPLPPDLESPEGPDQGTQALPGPGRVARSTSDPTSCASSVAGNTSSHLPSCSQDLEAGLARAALGTVSLSHSSTASCACRHRLSPPGQLDPRKMDHRLKPEALQTVFKEQPHSLMDGKAHADTRVLVAKFLEHSNCALPPEVRHVVGTFRPAVTSDEHHVDEAIFSANVLDQV</sequence>
<feature type="compositionally biased region" description="Low complexity" evidence="6">
    <location>
        <begin position="103"/>
        <end position="118"/>
    </location>
</feature>
<evidence type="ECO:0000313" key="9">
    <source>
        <dbReference type="Proteomes" id="UP000823872"/>
    </source>
</evidence>
<evidence type="ECO:0000256" key="1">
    <source>
        <dbReference type="ARBA" id="ARBA00004141"/>
    </source>
</evidence>
<dbReference type="Proteomes" id="UP000823872">
    <property type="component" value="Chromosome B3"/>
</dbReference>
<reference evidence="8" key="3">
    <citation type="submission" date="2025-09" db="UniProtKB">
        <authorList>
            <consortium name="Ensembl"/>
        </authorList>
    </citation>
    <scope>IDENTIFICATION</scope>
    <source>
        <strain evidence="8">breed Abyssinian</strain>
    </source>
</reference>
<keyword evidence="4 7" id="KW-0472">Membrane</keyword>
<feature type="region of interest" description="Disordered" evidence="6">
    <location>
        <begin position="617"/>
        <end position="719"/>
    </location>
</feature>
<feature type="compositionally biased region" description="Low complexity" evidence="6">
    <location>
        <begin position="135"/>
        <end position="144"/>
    </location>
</feature>
<organism evidence="8 9">
    <name type="scientific">Felis catus</name>
    <name type="common">Cat</name>
    <name type="synonym">Felis silvestris catus</name>
    <dbReference type="NCBI Taxonomy" id="9685"/>
    <lineage>
        <taxon>Eukaryota</taxon>
        <taxon>Metazoa</taxon>
        <taxon>Chordata</taxon>
        <taxon>Craniata</taxon>
        <taxon>Vertebrata</taxon>
        <taxon>Euteleostomi</taxon>
        <taxon>Mammalia</taxon>
        <taxon>Eutheria</taxon>
        <taxon>Laurasiatheria</taxon>
        <taxon>Carnivora</taxon>
        <taxon>Feliformia</taxon>
        <taxon>Felidae</taxon>
        <taxon>Felinae</taxon>
        <taxon>Felis</taxon>
    </lineage>
</organism>
<keyword evidence="2 7" id="KW-0812">Transmembrane</keyword>
<feature type="compositionally biased region" description="Gly residues" evidence="6">
    <location>
        <begin position="74"/>
        <end position="93"/>
    </location>
</feature>
<feature type="compositionally biased region" description="Gly residues" evidence="6">
    <location>
        <begin position="255"/>
        <end position="272"/>
    </location>
</feature>
<gene>
    <name evidence="8" type="primary">FAM189A1</name>
</gene>
<proteinExistence type="inferred from homology"/>
<dbReference type="InterPro" id="IPR007237">
    <property type="entry name" value="CD20-like"/>
</dbReference>
<comment type="similarity">
    <text evidence="5">Belongs to the ENTREP family.</text>
</comment>
<feature type="transmembrane region" description="Helical" evidence="7">
    <location>
        <begin position="347"/>
        <end position="364"/>
    </location>
</feature>